<evidence type="ECO:0000259" key="3">
    <source>
        <dbReference type="Pfam" id="PF02517"/>
    </source>
</evidence>
<feature type="transmembrane region" description="Helical" evidence="2">
    <location>
        <begin position="194"/>
        <end position="211"/>
    </location>
</feature>
<organism evidence="4 5">
    <name type="scientific">Companilactobacillus keshanensis</name>
    <dbReference type="NCBI Taxonomy" id="2486003"/>
    <lineage>
        <taxon>Bacteria</taxon>
        <taxon>Bacillati</taxon>
        <taxon>Bacillota</taxon>
        <taxon>Bacilli</taxon>
        <taxon>Lactobacillales</taxon>
        <taxon>Lactobacillaceae</taxon>
        <taxon>Companilactobacillus</taxon>
    </lineage>
</organism>
<comment type="similarity">
    <text evidence="1">Belongs to the UPF0177 family.</text>
</comment>
<dbReference type="GO" id="GO:0016787">
    <property type="term" value="F:hydrolase activity"/>
    <property type="evidence" value="ECO:0007669"/>
    <property type="project" value="UniProtKB-KW"/>
</dbReference>
<keyword evidence="5" id="KW-1185">Reference proteome</keyword>
<protein>
    <submittedName>
        <fullName evidence="4">CPBP family intramembrane glutamic endopeptidase</fullName>
        <ecNumber evidence="4">3.4.-.-</ecNumber>
    </submittedName>
</protein>
<keyword evidence="4" id="KW-0378">Hydrolase</keyword>
<gene>
    <name evidence="4" type="ORF">ACFQ42_04160</name>
</gene>
<feature type="transmembrane region" description="Helical" evidence="2">
    <location>
        <begin position="12"/>
        <end position="32"/>
    </location>
</feature>
<dbReference type="Proteomes" id="UP001597251">
    <property type="component" value="Unassembled WGS sequence"/>
</dbReference>
<comment type="caution">
    <text evidence="4">The sequence shown here is derived from an EMBL/GenBank/DDBJ whole genome shotgun (WGS) entry which is preliminary data.</text>
</comment>
<dbReference type="PANTHER" id="PTHR36435:SF1">
    <property type="entry name" value="CAAX AMINO TERMINAL PROTEASE FAMILY PROTEIN"/>
    <property type="match status" value="1"/>
</dbReference>
<proteinExistence type="inferred from homology"/>
<feature type="transmembrane region" description="Helical" evidence="2">
    <location>
        <begin position="78"/>
        <end position="95"/>
    </location>
</feature>
<dbReference type="EC" id="3.4.-.-" evidence="4"/>
<accession>A0ABW4BRW4</accession>
<evidence type="ECO:0000256" key="1">
    <source>
        <dbReference type="ARBA" id="ARBA00009067"/>
    </source>
</evidence>
<feature type="domain" description="CAAX prenyl protease 2/Lysostaphin resistance protein A-like" evidence="3">
    <location>
        <begin position="113"/>
        <end position="205"/>
    </location>
</feature>
<dbReference type="PANTHER" id="PTHR36435">
    <property type="entry name" value="SLR1288 PROTEIN"/>
    <property type="match status" value="1"/>
</dbReference>
<feature type="transmembrane region" description="Helical" evidence="2">
    <location>
        <begin position="172"/>
        <end position="189"/>
    </location>
</feature>
<dbReference type="Pfam" id="PF02517">
    <property type="entry name" value="Rce1-like"/>
    <property type="match status" value="1"/>
</dbReference>
<evidence type="ECO:0000256" key="2">
    <source>
        <dbReference type="SAM" id="Phobius"/>
    </source>
</evidence>
<feature type="transmembrane region" description="Helical" evidence="2">
    <location>
        <begin position="38"/>
        <end position="57"/>
    </location>
</feature>
<dbReference type="RefSeq" id="WP_125677847.1">
    <property type="nucleotide sequence ID" value="NZ_JBHTOI010000028.1"/>
</dbReference>
<feature type="transmembrane region" description="Helical" evidence="2">
    <location>
        <begin position="115"/>
        <end position="136"/>
    </location>
</feature>
<name>A0ABW4BRW4_9LACO</name>
<evidence type="ECO:0000313" key="4">
    <source>
        <dbReference type="EMBL" id="MFD1417927.1"/>
    </source>
</evidence>
<sequence length="212" mass="24126">MKKHIFSKGLIVIFYLFVYQLCTIPFIAGMAINNHIGYLVVTVISVSIFGLFLYALWKYFKKDFFFKTNITTNVHLELVIFIVAIVVVGYFSGFFPESDNQKIVLDQLHGNTINTILTTVFLGPVAEELIFRGLIAKLFFPKITDKRTAFWYILVSSLAFGLAHVTSFSLTVIPYILMGVILALAYVRFGDIRYSIFLHFLNNLISAILVIL</sequence>
<dbReference type="InterPro" id="IPR052710">
    <property type="entry name" value="CAAX_protease"/>
</dbReference>
<keyword evidence="2" id="KW-1133">Transmembrane helix</keyword>
<dbReference type="EMBL" id="JBHTOI010000028">
    <property type="protein sequence ID" value="MFD1417927.1"/>
    <property type="molecule type" value="Genomic_DNA"/>
</dbReference>
<feature type="transmembrane region" description="Helical" evidence="2">
    <location>
        <begin position="148"/>
        <end position="166"/>
    </location>
</feature>
<reference evidence="5" key="1">
    <citation type="journal article" date="2019" name="Int. J. Syst. Evol. Microbiol.">
        <title>The Global Catalogue of Microorganisms (GCM) 10K type strain sequencing project: providing services to taxonomists for standard genome sequencing and annotation.</title>
        <authorList>
            <consortium name="The Broad Institute Genomics Platform"/>
            <consortium name="The Broad Institute Genome Sequencing Center for Infectious Disease"/>
            <person name="Wu L."/>
            <person name="Ma J."/>
        </authorList>
    </citation>
    <scope>NUCLEOTIDE SEQUENCE [LARGE SCALE GENOMIC DNA]</scope>
    <source>
        <strain evidence="5">CCM 8936</strain>
    </source>
</reference>
<evidence type="ECO:0000313" key="5">
    <source>
        <dbReference type="Proteomes" id="UP001597251"/>
    </source>
</evidence>
<keyword evidence="2" id="KW-0472">Membrane</keyword>
<dbReference type="InterPro" id="IPR003675">
    <property type="entry name" value="Rce1/LyrA-like_dom"/>
</dbReference>
<keyword evidence="2" id="KW-0812">Transmembrane</keyword>